<gene>
    <name evidence="1" type="ORF">COV24_00250</name>
</gene>
<organism evidence="1 2">
    <name type="scientific">candidate division WWE3 bacterium CG10_big_fil_rev_8_21_14_0_10_32_10</name>
    <dbReference type="NCBI Taxonomy" id="1975090"/>
    <lineage>
        <taxon>Bacteria</taxon>
        <taxon>Katanobacteria</taxon>
    </lineage>
</organism>
<protein>
    <submittedName>
        <fullName evidence="1">Uncharacterized protein</fullName>
    </submittedName>
</protein>
<reference evidence="1 2" key="1">
    <citation type="submission" date="2017-09" db="EMBL/GenBank/DDBJ databases">
        <title>Depth-based differentiation of microbial function through sediment-hosted aquifers and enrichment of novel symbionts in the deep terrestrial subsurface.</title>
        <authorList>
            <person name="Probst A.J."/>
            <person name="Ladd B."/>
            <person name="Jarett J.K."/>
            <person name="Geller-Mcgrath D.E."/>
            <person name="Sieber C.M."/>
            <person name="Emerson J.B."/>
            <person name="Anantharaman K."/>
            <person name="Thomas B.C."/>
            <person name="Malmstrom R."/>
            <person name="Stieglmeier M."/>
            <person name="Klingl A."/>
            <person name="Woyke T."/>
            <person name="Ryan C.M."/>
            <person name="Banfield J.F."/>
        </authorList>
    </citation>
    <scope>NUCLEOTIDE SEQUENCE [LARGE SCALE GENOMIC DNA]</scope>
    <source>
        <strain evidence="1">CG10_big_fil_rev_8_21_14_0_10_32_10</strain>
    </source>
</reference>
<name>A0A2H0RCZ2_UNCKA</name>
<comment type="caution">
    <text evidence="1">The sequence shown here is derived from an EMBL/GenBank/DDBJ whole genome shotgun (WGS) entry which is preliminary data.</text>
</comment>
<dbReference type="Proteomes" id="UP000230214">
    <property type="component" value="Unassembled WGS sequence"/>
</dbReference>
<sequence>MELYTNVPHNFIFKNRFKSVIPTLKYMESDKLTKFEENYYIPERISYIIPYGIKKYRMLIINRYIRKLLVTNKITFKPCNESVVELSESDFINVLDMAYRNNISIISNKDIFPRIEKVHLTLDSNQKVTIRINCADIKNTYNNQFSPVMVNYSTIKWKNKGRKRDIVLKRDLGLLLSEGFKNIILLLHNTVIVYHIDKQVYYRSPEDNLHTIFNREQIYVTLQNNGGYICNLPPGNTWIPQRISKNLPINTKIFTNDSLFIIQSQKQAKILYKILFLNFMLYTSHNVYMTFNKSTQKFIKIKNPKQLSMNFGYEFETGTDTIKYSKDIISKNCRDGGGIESISKIVKNTNMYLVFSMFNEFCKNIRNNPKWYVKHGASTHFHFSFLQNDLREVDINLLWHNIHYTFQKAYLALTFFDSLCPSGRRNTVYGFGLKRGKKYFTDDLWCFDAYQNNIPNLGRGSLLRIISFTPRSAHLEWRGMDSCMSSVAIGLKTEFIKALCSYAYSATLNHINFKKIDQNYIHLGVTMIQDLQKTKSVFGMYDIICRSHANTWVNNLSEYLPRDAICGLKSWIRHISVANESNITGDFFKEMDRILISDIGYTKFVTNKDICKLLKDRKVGKTKLDICNLFNVQKHNLISTEALKETHSSYNIFEPLHHHECISCGCRANTSLYYGKYLCSYCQIVENTIKHQKNIKKKRIPESRITKLNKIVT</sequence>
<accession>A0A2H0RCZ2</accession>
<dbReference type="AlphaFoldDB" id="A0A2H0RCZ2"/>
<proteinExistence type="predicted"/>
<evidence type="ECO:0000313" key="2">
    <source>
        <dbReference type="Proteomes" id="UP000230214"/>
    </source>
</evidence>
<evidence type="ECO:0000313" key="1">
    <source>
        <dbReference type="EMBL" id="PIR43914.1"/>
    </source>
</evidence>
<dbReference type="EMBL" id="PCXU01000003">
    <property type="protein sequence ID" value="PIR43914.1"/>
    <property type="molecule type" value="Genomic_DNA"/>
</dbReference>